<feature type="transmembrane region" description="Helical" evidence="1">
    <location>
        <begin position="77"/>
        <end position="95"/>
    </location>
</feature>
<dbReference type="Proteomes" id="UP000532936">
    <property type="component" value="Unassembled WGS sequence"/>
</dbReference>
<sequence length="228" mass="24075">MSSNKPVPALIPWLTALTAAAPVLVVAAMAATLFGGVDRAVTYDLLTWTVARGLAWVGMAAALLVLALALRDLGRRWIFAAVALVLAGATLAVFLHQGQRLAQPTPRDISTNVAEPPAYSRLSALHPDASDVTGPESCSAARSIPTQVLAQQAVSALVDAGFPIVRASTFEVEGVHEGAWFGFAYDAVVRIRPGRTDIRVAARDPRPDGGATCRLMDKIVTALEDEIR</sequence>
<name>A0A7W6A139_9CAUL</name>
<dbReference type="EMBL" id="JACIDA010000001">
    <property type="protein sequence ID" value="MBB3870709.1"/>
    <property type="molecule type" value="Genomic_DNA"/>
</dbReference>
<dbReference type="InterPro" id="IPR010865">
    <property type="entry name" value="DUF1499"/>
</dbReference>
<gene>
    <name evidence="2" type="ORF">GGR11_000223</name>
</gene>
<comment type="caution">
    <text evidence="2">The sequence shown here is derived from an EMBL/GenBank/DDBJ whole genome shotgun (WGS) entry which is preliminary data.</text>
</comment>
<keyword evidence="1" id="KW-0472">Membrane</keyword>
<dbReference type="AlphaFoldDB" id="A0A7W6A139"/>
<dbReference type="RefSeq" id="WP_183194970.1">
    <property type="nucleotide sequence ID" value="NZ_JACIDA010000001.1"/>
</dbReference>
<dbReference type="Pfam" id="PF07386">
    <property type="entry name" value="DUF1499"/>
    <property type="match status" value="1"/>
</dbReference>
<proteinExistence type="predicted"/>
<evidence type="ECO:0000313" key="2">
    <source>
        <dbReference type="EMBL" id="MBB3870709.1"/>
    </source>
</evidence>
<keyword evidence="1" id="KW-0812">Transmembrane</keyword>
<organism evidence="2 3">
    <name type="scientific">Brevundimonas mediterranea</name>
    <dbReference type="NCBI Taxonomy" id="74329"/>
    <lineage>
        <taxon>Bacteria</taxon>
        <taxon>Pseudomonadati</taxon>
        <taxon>Pseudomonadota</taxon>
        <taxon>Alphaproteobacteria</taxon>
        <taxon>Caulobacterales</taxon>
        <taxon>Caulobacteraceae</taxon>
        <taxon>Brevundimonas</taxon>
    </lineage>
</organism>
<protein>
    <recommendedName>
        <fullName evidence="4">DUF1499 domain-containing protein</fullName>
    </recommendedName>
</protein>
<accession>A0A7W6A139</accession>
<evidence type="ECO:0000256" key="1">
    <source>
        <dbReference type="SAM" id="Phobius"/>
    </source>
</evidence>
<evidence type="ECO:0008006" key="4">
    <source>
        <dbReference type="Google" id="ProtNLM"/>
    </source>
</evidence>
<keyword evidence="1" id="KW-1133">Transmembrane helix</keyword>
<evidence type="ECO:0000313" key="3">
    <source>
        <dbReference type="Proteomes" id="UP000532936"/>
    </source>
</evidence>
<feature type="transmembrane region" description="Helical" evidence="1">
    <location>
        <begin position="54"/>
        <end position="70"/>
    </location>
</feature>
<reference evidence="2 3" key="1">
    <citation type="submission" date="2020-08" db="EMBL/GenBank/DDBJ databases">
        <title>Genomic Encyclopedia of Type Strains, Phase IV (KMG-IV): sequencing the most valuable type-strain genomes for metagenomic binning, comparative biology and taxonomic classification.</title>
        <authorList>
            <person name="Goeker M."/>
        </authorList>
    </citation>
    <scope>NUCLEOTIDE SEQUENCE [LARGE SCALE GENOMIC DNA]</scope>
    <source>
        <strain evidence="2 3">DSM 14878</strain>
    </source>
</reference>